<organism evidence="4 5">
    <name type="scientific">Novosphingobium jiangmenense</name>
    <dbReference type="NCBI Taxonomy" id="2791981"/>
    <lineage>
        <taxon>Bacteria</taxon>
        <taxon>Pseudomonadati</taxon>
        <taxon>Pseudomonadota</taxon>
        <taxon>Alphaproteobacteria</taxon>
        <taxon>Sphingomonadales</taxon>
        <taxon>Sphingomonadaceae</taxon>
        <taxon>Novosphingobium</taxon>
    </lineage>
</organism>
<name>A0ABS0HJV6_9SPHN</name>
<proteinExistence type="inferred from homology"/>
<feature type="compositionally biased region" description="Pro residues" evidence="3">
    <location>
        <begin position="217"/>
        <end position="232"/>
    </location>
</feature>
<dbReference type="PRINTS" id="PR01805">
    <property type="entry name" value="VACJLIPOPROT"/>
</dbReference>
<accession>A0ABS0HJV6</accession>
<dbReference type="Pfam" id="PF04333">
    <property type="entry name" value="MlaA"/>
    <property type="match status" value="1"/>
</dbReference>
<keyword evidence="2" id="KW-0732">Signal</keyword>
<evidence type="ECO:0000313" key="4">
    <source>
        <dbReference type="EMBL" id="MBF9152536.1"/>
    </source>
</evidence>
<dbReference type="InterPro" id="IPR007428">
    <property type="entry name" value="MlaA"/>
</dbReference>
<dbReference type="PANTHER" id="PTHR30035:SF3">
    <property type="entry name" value="INTERMEMBRANE PHOSPHOLIPID TRANSPORT SYSTEM LIPOPROTEIN MLAA"/>
    <property type="match status" value="1"/>
</dbReference>
<protein>
    <submittedName>
        <fullName evidence="4">VacJ family lipoprotein</fullName>
    </submittedName>
</protein>
<keyword evidence="4" id="KW-0449">Lipoprotein</keyword>
<evidence type="ECO:0000256" key="3">
    <source>
        <dbReference type="SAM" id="MobiDB-lite"/>
    </source>
</evidence>
<dbReference type="EMBL" id="JADQDC010000013">
    <property type="protein sequence ID" value="MBF9152536.1"/>
    <property type="molecule type" value="Genomic_DNA"/>
</dbReference>
<sequence>MQSVNQASYDAVQAVDDAVIAPVANVYEKGVPRPIRMGLRNFLRNLTEPIVALNFLLQLKPGKAAETVGRFAINSTIGVGGVIDVAKNKPFNLPYRRNGFAYTFGYYGIGPGPYMFLPLVGPTTLRDVIGLGIDRFLMPFAIGGPLRNPGYVYGSFVIRSLDERVANDELFKRIREESNPYASYRELYLKSRQAEIDALKGKADFQKEGSVKLPALTPTPPPTLPPAPPVSEPVPAAPLAPVFVSEPVVQPLP</sequence>
<evidence type="ECO:0000256" key="2">
    <source>
        <dbReference type="ARBA" id="ARBA00022729"/>
    </source>
</evidence>
<keyword evidence="5" id="KW-1185">Reference proteome</keyword>
<dbReference type="PANTHER" id="PTHR30035">
    <property type="entry name" value="LIPOPROTEIN VACJ-RELATED"/>
    <property type="match status" value="1"/>
</dbReference>
<comment type="similarity">
    <text evidence="1">Belongs to the MlaA family.</text>
</comment>
<reference evidence="4 5" key="1">
    <citation type="submission" date="2020-11" db="EMBL/GenBank/DDBJ databases">
        <title>The genome sequence of Novosphingobium sp. 1Y9A.</title>
        <authorList>
            <person name="Liu Y."/>
        </authorList>
    </citation>
    <scope>NUCLEOTIDE SEQUENCE [LARGE SCALE GENOMIC DNA]</scope>
    <source>
        <strain evidence="4 5">1Y9A</strain>
    </source>
</reference>
<evidence type="ECO:0000256" key="1">
    <source>
        <dbReference type="ARBA" id="ARBA00010634"/>
    </source>
</evidence>
<feature type="region of interest" description="Disordered" evidence="3">
    <location>
        <begin position="210"/>
        <end position="232"/>
    </location>
</feature>
<comment type="caution">
    <text evidence="4">The sequence shown here is derived from an EMBL/GenBank/DDBJ whole genome shotgun (WGS) entry which is preliminary data.</text>
</comment>
<evidence type="ECO:0000313" key="5">
    <source>
        <dbReference type="Proteomes" id="UP000600799"/>
    </source>
</evidence>
<dbReference type="Proteomes" id="UP000600799">
    <property type="component" value="Unassembled WGS sequence"/>
</dbReference>
<gene>
    <name evidence="4" type="ORF">I2488_16140</name>
</gene>